<dbReference type="InterPro" id="IPR047046">
    <property type="entry name" value="YpjD/YvdC"/>
</dbReference>
<dbReference type="CDD" id="cd11531">
    <property type="entry name" value="NTP-PPase_BsYpjD"/>
    <property type="match status" value="1"/>
</dbReference>
<evidence type="ECO:0000313" key="3">
    <source>
        <dbReference type="EMBL" id="PSR26623.1"/>
    </source>
</evidence>
<dbReference type="Gene3D" id="1.10.287.1080">
    <property type="entry name" value="MazG-like"/>
    <property type="match status" value="1"/>
</dbReference>
<dbReference type="PANTHER" id="PTHR42692">
    <property type="entry name" value="NUCLEOTIDE PYROPHOSPHOHYDROLASE"/>
    <property type="match status" value="1"/>
</dbReference>
<evidence type="ECO:0000259" key="2">
    <source>
        <dbReference type="Pfam" id="PF03819"/>
    </source>
</evidence>
<dbReference type="AlphaFoldDB" id="A0A2T2WWM5"/>
<name>A0A2T2WWM5_9FIRM</name>
<dbReference type="PANTHER" id="PTHR42692:SF1">
    <property type="entry name" value="NUCLEOTIDE PYROPHOSPHOHYDROLASE"/>
    <property type="match status" value="1"/>
</dbReference>
<dbReference type="SUPFAM" id="SSF101386">
    <property type="entry name" value="all-alpha NTP pyrophosphatases"/>
    <property type="match status" value="1"/>
</dbReference>
<feature type="domain" description="NTP pyrophosphohydrolase MazG-like" evidence="2">
    <location>
        <begin position="23"/>
        <end position="101"/>
    </location>
</feature>
<evidence type="ECO:0000313" key="4">
    <source>
        <dbReference type="Proteomes" id="UP000242699"/>
    </source>
</evidence>
<dbReference type="InterPro" id="IPR004518">
    <property type="entry name" value="MazG-like_dom"/>
</dbReference>
<dbReference type="EMBL" id="PXYT01000034">
    <property type="protein sequence ID" value="PSR26623.1"/>
    <property type="molecule type" value="Genomic_DNA"/>
</dbReference>
<reference evidence="3 4" key="1">
    <citation type="journal article" date="2014" name="BMC Genomics">
        <title>Comparison of environmental and isolate Sulfobacillus genomes reveals diverse carbon, sulfur, nitrogen, and hydrogen metabolisms.</title>
        <authorList>
            <person name="Justice N.B."/>
            <person name="Norman A."/>
            <person name="Brown C.T."/>
            <person name="Singh A."/>
            <person name="Thomas B.C."/>
            <person name="Banfield J.F."/>
        </authorList>
    </citation>
    <scope>NUCLEOTIDE SEQUENCE [LARGE SCALE GENOMIC DNA]</scope>
    <source>
        <strain evidence="3">AMDSBA1</strain>
    </source>
</reference>
<dbReference type="InterPro" id="IPR012359">
    <property type="entry name" value="MazG-related_YpjD"/>
</dbReference>
<dbReference type="Pfam" id="PF03819">
    <property type="entry name" value="MazG"/>
    <property type="match status" value="1"/>
</dbReference>
<comment type="caution">
    <text evidence="3">The sequence shown here is derived from an EMBL/GenBank/DDBJ whole genome shotgun (WGS) entry which is preliminary data.</text>
</comment>
<gene>
    <name evidence="3" type="ORF">C7B43_13490</name>
</gene>
<dbReference type="GO" id="GO:0016787">
    <property type="term" value="F:hydrolase activity"/>
    <property type="evidence" value="ECO:0007669"/>
    <property type="project" value="UniProtKB-KW"/>
</dbReference>
<accession>A0A2T2WWM5</accession>
<keyword evidence="3" id="KW-0378">Hydrolase</keyword>
<dbReference type="Proteomes" id="UP000242699">
    <property type="component" value="Unassembled WGS sequence"/>
</dbReference>
<sequence>MTIKEMQQQVDAWISQFEEGYFSPPTMILRLAEELGELAREVNDVFGEKPKKPTEPAGSVAMELGDMLFVLISFANSLQLDLDQVFEAVMTKFRARDQDRWTKKSSGLTNAHGSDDQKGR</sequence>
<dbReference type="PIRSF" id="PIRSF029904">
    <property type="entry name" value="UCP029904_pph"/>
    <property type="match status" value="1"/>
</dbReference>
<proteinExistence type="predicted"/>
<feature type="region of interest" description="Disordered" evidence="1">
    <location>
        <begin position="98"/>
        <end position="120"/>
    </location>
</feature>
<organism evidence="3 4">
    <name type="scientific">Sulfobacillus benefaciens</name>
    <dbReference type="NCBI Taxonomy" id="453960"/>
    <lineage>
        <taxon>Bacteria</taxon>
        <taxon>Bacillati</taxon>
        <taxon>Bacillota</taxon>
        <taxon>Clostridia</taxon>
        <taxon>Eubacteriales</taxon>
        <taxon>Clostridiales Family XVII. Incertae Sedis</taxon>
        <taxon>Sulfobacillus</taxon>
    </lineage>
</organism>
<evidence type="ECO:0000256" key="1">
    <source>
        <dbReference type="SAM" id="MobiDB-lite"/>
    </source>
</evidence>
<protein>
    <submittedName>
        <fullName evidence="3">Nucleotide pyrophosphohydrolase</fullName>
    </submittedName>
</protein>